<keyword evidence="3" id="KW-0285">Flavoprotein</keyword>
<evidence type="ECO:0000256" key="2">
    <source>
        <dbReference type="ARBA" id="ARBA00006730"/>
    </source>
</evidence>
<reference evidence="7 8" key="1">
    <citation type="submission" date="2024-10" db="EMBL/GenBank/DDBJ databases">
        <title>Updated reference genomes for cyclostephanoid diatoms.</title>
        <authorList>
            <person name="Roberts W.R."/>
            <person name="Alverson A.J."/>
        </authorList>
    </citation>
    <scope>NUCLEOTIDE SEQUENCE [LARGE SCALE GENOMIC DNA]</scope>
    <source>
        <strain evidence="7 8">AJA010-31</strain>
    </source>
</reference>
<dbReference type="Proteomes" id="UP001530400">
    <property type="component" value="Unassembled WGS sequence"/>
</dbReference>
<dbReference type="Gene3D" id="3.30.9.10">
    <property type="entry name" value="D-Amino Acid Oxidase, subunit A, domain 2"/>
    <property type="match status" value="1"/>
</dbReference>
<evidence type="ECO:0000256" key="5">
    <source>
        <dbReference type="ARBA" id="ARBA00023002"/>
    </source>
</evidence>
<dbReference type="GO" id="GO:0003884">
    <property type="term" value="F:D-amino-acid oxidase activity"/>
    <property type="evidence" value="ECO:0007669"/>
    <property type="project" value="UniProtKB-ARBA"/>
</dbReference>
<evidence type="ECO:0000256" key="3">
    <source>
        <dbReference type="ARBA" id="ARBA00022630"/>
    </source>
</evidence>
<dbReference type="Pfam" id="PF01266">
    <property type="entry name" value="DAO"/>
    <property type="match status" value="1"/>
</dbReference>
<dbReference type="SUPFAM" id="SSF54373">
    <property type="entry name" value="FAD-linked reductases, C-terminal domain"/>
    <property type="match status" value="1"/>
</dbReference>
<accession>A0ABD3PX66</accession>
<comment type="similarity">
    <text evidence="2">Belongs to the DAMOX/DASOX family.</text>
</comment>
<dbReference type="AlphaFoldDB" id="A0ABD3PX66"/>
<protein>
    <recommendedName>
        <fullName evidence="6">FAD dependent oxidoreductase domain-containing protein</fullName>
    </recommendedName>
</protein>
<evidence type="ECO:0000256" key="1">
    <source>
        <dbReference type="ARBA" id="ARBA00001974"/>
    </source>
</evidence>
<dbReference type="InterPro" id="IPR006076">
    <property type="entry name" value="FAD-dep_OxRdtase"/>
</dbReference>
<gene>
    <name evidence="7" type="ORF">ACHAWO_002378</name>
</gene>
<keyword evidence="4" id="KW-0274">FAD</keyword>
<feature type="domain" description="FAD dependent oxidoreductase" evidence="6">
    <location>
        <begin position="66"/>
        <end position="430"/>
    </location>
</feature>
<dbReference type="InterPro" id="IPR023209">
    <property type="entry name" value="DAO"/>
</dbReference>
<evidence type="ECO:0000256" key="4">
    <source>
        <dbReference type="ARBA" id="ARBA00022827"/>
    </source>
</evidence>
<proteinExistence type="inferred from homology"/>
<keyword evidence="5" id="KW-0560">Oxidoreductase</keyword>
<dbReference type="EMBL" id="JALLPJ020000421">
    <property type="protein sequence ID" value="KAL3792773.1"/>
    <property type="molecule type" value="Genomic_DNA"/>
</dbReference>
<comment type="cofactor">
    <cofactor evidence="1">
        <name>FAD</name>
        <dbReference type="ChEBI" id="CHEBI:57692"/>
    </cofactor>
</comment>
<dbReference type="PANTHER" id="PTHR11530:SF11">
    <property type="entry name" value="D-ASPARTATE OXIDASE"/>
    <property type="match status" value="1"/>
</dbReference>
<dbReference type="SUPFAM" id="SSF51971">
    <property type="entry name" value="Nucleotide-binding domain"/>
    <property type="match status" value="1"/>
</dbReference>
<organism evidence="7 8">
    <name type="scientific">Cyclotella atomus</name>
    <dbReference type="NCBI Taxonomy" id="382360"/>
    <lineage>
        <taxon>Eukaryota</taxon>
        <taxon>Sar</taxon>
        <taxon>Stramenopiles</taxon>
        <taxon>Ochrophyta</taxon>
        <taxon>Bacillariophyta</taxon>
        <taxon>Coscinodiscophyceae</taxon>
        <taxon>Thalassiosirophycidae</taxon>
        <taxon>Stephanodiscales</taxon>
        <taxon>Stephanodiscaceae</taxon>
        <taxon>Cyclotella</taxon>
    </lineage>
</organism>
<evidence type="ECO:0000259" key="6">
    <source>
        <dbReference type="Pfam" id="PF01266"/>
    </source>
</evidence>
<dbReference type="Gene3D" id="3.40.50.720">
    <property type="entry name" value="NAD(P)-binding Rossmann-like Domain"/>
    <property type="match status" value="1"/>
</dbReference>
<comment type="caution">
    <text evidence="7">The sequence shown here is derived from an EMBL/GenBank/DDBJ whole genome shotgun (WGS) entry which is preliminary data.</text>
</comment>
<name>A0ABD3PX66_9STRA</name>
<sequence length="442" mass="49172">MIDVDNSVLSADAFVVPFNFVFIVVSYHSLCPSSLLRSILHSLPPPSRTNREPLLLSLHFIKSMTVLIVGSGVIGLRTAVELIRRKTRVRIVSPRHPLHASTCSVGAGGLWMPFHCDDERTDKWAFETLQELMSYVGSDKSDGGADDDTSLVEIVPAVSFKKCDTKDPPLWATDPRGGELKFQTLAIDELYKASISQNFRLPKRELIEDAGYQHSWLFHPPIVDSPRMLTHLVEELESSEYTDDMKFDRAEYASIQEMVEDAKKFGCDSLVNCTGLGSRELCNDSSLVGARGVLLQFDRSSCQWDVQPNSRDSVIMIEDPPLGSETAPCYMIPRGDIVAVGGTYLEGDGETEIRLEEMAKILQNARAMGIDTDNSEPPNRWVGFRPYRPSARLEVDEEYSKHGVKVVHNFGYGGSGWTVFTGAAREAASLLFSAQWSRSRDV</sequence>
<keyword evidence="8" id="KW-1185">Reference proteome</keyword>
<evidence type="ECO:0000313" key="7">
    <source>
        <dbReference type="EMBL" id="KAL3792773.1"/>
    </source>
</evidence>
<dbReference type="PANTHER" id="PTHR11530">
    <property type="entry name" value="D-AMINO ACID OXIDASE"/>
    <property type="match status" value="1"/>
</dbReference>
<evidence type="ECO:0000313" key="8">
    <source>
        <dbReference type="Proteomes" id="UP001530400"/>
    </source>
</evidence>